<dbReference type="Gene3D" id="2.10.25.10">
    <property type="entry name" value="Laminin"/>
    <property type="match status" value="5"/>
</dbReference>
<organism evidence="4 5">
    <name type="scientific">Giardia duodenalis assemblage B</name>
    <dbReference type="NCBI Taxonomy" id="1394984"/>
    <lineage>
        <taxon>Eukaryota</taxon>
        <taxon>Metamonada</taxon>
        <taxon>Diplomonadida</taxon>
        <taxon>Hexamitidae</taxon>
        <taxon>Giardiinae</taxon>
        <taxon>Giardia</taxon>
    </lineage>
</organism>
<feature type="disulfide bond" evidence="2">
    <location>
        <begin position="233"/>
        <end position="250"/>
    </location>
</feature>
<dbReference type="OrthoDB" id="6075458at2759"/>
<dbReference type="InterPro" id="IPR013111">
    <property type="entry name" value="EGF_extracell"/>
</dbReference>
<keyword evidence="2" id="KW-0245">EGF-like domain</keyword>
<dbReference type="SMART" id="SM00181">
    <property type="entry name" value="EGF"/>
    <property type="match status" value="8"/>
</dbReference>
<feature type="domain" description="EGF-like" evidence="3">
    <location>
        <begin position="220"/>
        <end position="262"/>
    </location>
</feature>
<reference evidence="4 5" key="1">
    <citation type="journal article" date="2015" name="Mol. Biochem. Parasitol.">
        <title>Identification of polymorphic genes for use in assemblage B genotyping assays through comparative genomics of multiple assemblage B Giardia duodenalis isolates.</title>
        <authorList>
            <person name="Wielinga C."/>
            <person name="Thompson R.C."/>
            <person name="Monis P."/>
            <person name="Ryan U."/>
        </authorList>
    </citation>
    <scope>NUCLEOTIDE SEQUENCE [LARGE SCALE GENOMIC DNA]</scope>
    <source>
        <strain evidence="4 5">BAH15c1</strain>
    </source>
</reference>
<dbReference type="AlphaFoldDB" id="A0A132NQA9"/>
<comment type="caution">
    <text evidence="4">The sequence shown here is derived from an EMBL/GenBank/DDBJ whole genome shotgun (WGS) entry which is preliminary data.</text>
</comment>
<keyword evidence="1 2" id="KW-1015">Disulfide bond</keyword>
<evidence type="ECO:0000313" key="4">
    <source>
        <dbReference type="EMBL" id="KWX12241.1"/>
    </source>
</evidence>
<gene>
    <name evidence="4" type="ORF">QR46_3785</name>
</gene>
<accession>A0A132NQA9</accession>
<dbReference type="PROSITE" id="PS50026">
    <property type="entry name" value="EGF_3"/>
    <property type="match status" value="1"/>
</dbReference>
<dbReference type="EMBL" id="JXTI01000128">
    <property type="protein sequence ID" value="KWX12241.1"/>
    <property type="molecule type" value="Genomic_DNA"/>
</dbReference>
<evidence type="ECO:0000256" key="1">
    <source>
        <dbReference type="ARBA" id="ARBA00023157"/>
    </source>
</evidence>
<evidence type="ECO:0000313" key="5">
    <source>
        <dbReference type="Proteomes" id="UP000070089"/>
    </source>
</evidence>
<name>A0A132NQA9_GIAIN</name>
<dbReference type="PROSITE" id="PS00022">
    <property type="entry name" value="EGF_1"/>
    <property type="match status" value="2"/>
</dbReference>
<evidence type="ECO:0000259" key="3">
    <source>
        <dbReference type="PROSITE" id="PS50026"/>
    </source>
</evidence>
<comment type="caution">
    <text evidence="2">Lacks conserved residue(s) required for the propagation of feature annotation.</text>
</comment>
<dbReference type="SUPFAM" id="SSF57196">
    <property type="entry name" value="EGF/Laminin"/>
    <property type="match status" value="3"/>
</dbReference>
<sequence>MLFLAGLVAFVLGSDDCPYYTTKIGLKCVHNECVIKDYRGVPSECGGLGYCSEKPVNSWGCVCMHNSVAAGRSCIPPACVEPGTDLECSGNGMCVREKCICSIRHSGTYCEKRIDEVCPDNMVAAEGYCVVEKCRSNDGLICGGHGYCYNDHRYFIPCFCDTDFDYTQSGCYPSSCLGVIDSTDELVVCNGHGECEFESDISRWACDCEKGYVSAGNTCAPSSCVSPDTGSVCGTHGYCTPSSETNTYTCRCLHGYTGEYCEVCAEDAVPIWSGLCLASVCASYDDDGNLLVCNNLGGCNEDPSLPAPKCTCSDEAFPKDGNCYPTYCKTGPREICSGHGTCNYNGCKCEEGYSGVFCEYEIITCPEDETFLDGSCYPSACVIDNTLCSYFGQCVKDEVTGTAHCVCGKNLLQASDGSCVPLACVFNGEVCPGMGPCQLVGQDEYECYCNYFTSTIVDGQCVPYKYLSKNIFGEYIICSGHGRYDLSSGACVCHALYSGPSCEFCAQDTVVINGECYPTSCVNIRHDGTAAVCGNYGQCMLLHETQDPASETYSCACQMYDHETNLCVSNVCMPFAGGPICSGHGYCDGGACICDSGYLGIQCEY</sequence>
<protein>
    <submittedName>
        <fullName evidence="4">Tenascin-like protein</fullName>
    </submittedName>
</protein>
<dbReference type="Pfam" id="PF07974">
    <property type="entry name" value="EGF_2"/>
    <property type="match status" value="2"/>
</dbReference>
<evidence type="ECO:0000256" key="2">
    <source>
        <dbReference type="PROSITE-ProRule" id="PRU00076"/>
    </source>
</evidence>
<dbReference type="Proteomes" id="UP000070089">
    <property type="component" value="Unassembled WGS sequence"/>
</dbReference>
<dbReference type="VEuPathDB" id="GiardiaDB:QR46_3785"/>
<dbReference type="InterPro" id="IPR000742">
    <property type="entry name" value="EGF"/>
</dbReference>
<proteinExistence type="predicted"/>
<feature type="disulfide bond" evidence="2">
    <location>
        <begin position="252"/>
        <end position="261"/>
    </location>
</feature>
<dbReference type="PROSITE" id="PS01186">
    <property type="entry name" value="EGF_2"/>
    <property type="match status" value="1"/>
</dbReference>